<accession>A0A9W8LZ54</accession>
<dbReference type="EMBL" id="JANBUW010000094">
    <property type="protein sequence ID" value="KAJ2849230.1"/>
    <property type="molecule type" value="Genomic_DNA"/>
</dbReference>
<name>A0A9W8LZ54_9FUNG</name>
<keyword evidence="7" id="KW-1185">Reference proteome</keyword>
<evidence type="ECO:0000256" key="2">
    <source>
        <dbReference type="ARBA" id="ARBA00022670"/>
    </source>
</evidence>
<evidence type="ECO:0000256" key="3">
    <source>
        <dbReference type="ARBA" id="ARBA00022801"/>
    </source>
</evidence>
<dbReference type="PROSITE" id="PS50600">
    <property type="entry name" value="ULP_PROTEASE"/>
    <property type="match status" value="1"/>
</dbReference>
<gene>
    <name evidence="6" type="ORF">IWW36_002782</name>
</gene>
<comment type="similarity">
    <text evidence="1">Belongs to the peptidase C48 family.</text>
</comment>
<keyword evidence="2" id="KW-0645">Protease</keyword>
<evidence type="ECO:0000259" key="5">
    <source>
        <dbReference type="PROSITE" id="PS50600"/>
    </source>
</evidence>
<dbReference type="PANTHER" id="PTHR46468:SF1">
    <property type="entry name" value="SENTRIN-SPECIFIC PROTEASE 8"/>
    <property type="match status" value="1"/>
</dbReference>
<dbReference type="Proteomes" id="UP001139887">
    <property type="component" value="Unassembled WGS sequence"/>
</dbReference>
<keyword evidence="3" id="KW-0378">Hydrolase</keyword>
<dbReference type="InterPro" id="IPR038765">
    <property type="entry name" value="Papain-like_cys_pep_sf"/>
</dbReference>
<dbReference type="Gene3D" id="3.40.395.10">
    <property type="entry name" value="Adenoviral Proteinase, Chain A"/>
    <property type="match status" value="1"/>
</dbReference>
<dbReference type="AlphaFoldDB" id="A0A9W8LZ54"/>
<evidence type="ECO:0000313" key="7">
    <source>
        <dbReference type="Proteomes" id="UP001139887"/>
    </source>
</evidence>
<evidence type="ECO:0000313" key="6">
    <source>
        <dbReference type="EMBL" id="KAJ2849230.1"/>
    </source>
</evidence>
<keyword evidence="4" id="KW-0788">Thiol protease</keyword>
<dbReference type="OrthoDB" id="5065855at2759"/>
<dbReference type="GO" id="GO:0019784">
    <property type="term" value="F:deNEDDylase activity"/>
    <property type="evidence" value="ECO:0007669"/>
    <property type="project" value="InterPro"/>
</dbReference>
<organism evidence="6 7">
    <name type="scientific">Coemansia brasiliensis</name>
    <dbReference type="NCBI Taxonomy" id="2650707"/>
    <lineage>
        <taxon>Eukaryota</taxon>
        <taxon>Fungi</taxon>
        <taxon>Fungi incertae sedis</taxon>
        <taxon>Zoopagomycota</taxon>
        <taxon>Kickxellomycotina</taxon>
        <taxon>Kickxellomycetes</taxon>
        <taxon>Kickxellales</taxon>
        <taxon>Kickxellaceae</taxon>
        <taxon>Coemansia</taxon>
    </lineage>
</organism>
<dbReference type="GO" id="GO:0000338">
    <property type="term" value="P:protein deneddylation"/>
    <property type="evidence" value="ECO:0007669"/>
    <property type="project" value="TreeGrafter"/>
</dbReference>
<comment type="caution">
    <text evidence="6">The sequence shown here is derived from an EMBL/GenBank/DDBJ whole genome shotgun (WGS) entry which is preliminary data.</text>
</comment>
<dbReference type="InterPro" id="IPR044613">
    <property type="entry name" value="Nep1/2-like"/>
</dbReference>
<proteinExistence type="inferred from homology"/>
<evidence type="ECO:0000256" key="1">
    <source>
        <dbReference type="ARBA" id="ARBA00005234"/>
    </source>
</evidence>
<evidence type="ECO:0000256" key="4">
    <source>
        <dbReference type="ARBA" id="ARBA00022807"/>
    </source>
</evidence>
<protein>
    <recommendedName>
        <fullName evidence="5">Ubiquitin-like protease family profile domain-containing protein</fullName>
    </recommendedName>
</protein>
<dbReference type="Pfam" id="PF02902">
    <property type="entry name" value="Peptidase_C48"/>
    <property type="match status" value="1"/>
</dbReference>
<dbReference type="PANTHER" id="PTHR46468">
    <property type="entry name" value="SENTRIN-SPECIFIC PROTEASE 8"/>
    <property type="match status" value="1"/>
</dbReference>
<reference evidence="6" key="1">
    <citation type="submission" date="2022-07" db="EMBL/GenBank/DDBJ databases">
        <title>Phylogenomic reconstructions and comparative analyses of Kickxellomycotina fungi.</title>
        <authorList>
            <person name="Reynolds N.K."/>
            <person name="Stajich J.E."/>
            <person name="Barry K."/>
            <person name="Grigoriev I.V."/>
            <person name="Crous P."/>
            <person name="Smith M.E."/>
        </authorList>
    </citation>
    <scope>NUCLEOTIDE SEQUENCE</scope>
    <source>
        <strain evidence="6">NRRL 1566</strain>
    </source>
</reference>
<dbReference type="InterPro" id="IPR003653">
    <property type="entry name" value="Peptidase_C48_C"/>
</dbReference>
<dbReference type="SUPFAM" id="SSF54001">
    <property type="entry name" value="Cysteine proteinases"/>
    <property type="match status" value="1"/>
</dbReference>
<dbReference type="GO" id="GO:0008234">
    <property type="term" value="F:cysteine-type peptidase activity"/>
    <property type="evidence" value="ECO:0007669"/>
    <property type="project" value="UniProtKB-KW"/>
</dbReference>
<dbReference type="GO" id="GO:0006508">
    <property type="term" value="P:proteolysis"/>
    <property type="evidence" value="ECO:0007669"/>
    <property type="project" value="UniProtKB-KW"/>
</dbReference>
<feature type="domain" description="Ubiquitin-like protease family profile" evidence="5">
    <location>
        <begin position="15"/>
        <end position="175"/>
    </location>
</feature>
<sequence length="274" mass="31486">MTKERDTLLFSYHSSTVYRSDAQSLRDGQWLNDSILSFYFEYIRFEILKSDMSVLLLKPAQVQLLQIENGGEEAALPPNMHRMNFIMVPIGSGTHWSLLVFARHAQQPAEFHYFDSMANANYHLALNIKRKLEKVLQRHTDGQQTHPLPMATHSCPQQENSYDCGIFVVLFADLLARRYADLHVSIARKAKSVSFSHAEVIRHKNNRANDITQRSQQPFAQLATDGSTQVEMLLPSAFQVPAIDRTFWWIDYGDLSNPNTARATLLKLVEQHRR</sequence>